<keyword evidence="3" id="KW-1185">Reference proteome</keyword>
<feature type="domain" description="DUF6946" evidence="1">
    <location>
        <begin position="7"/>
        <end position="219"/>
    </location>
</feature>
<dbReference type="RefSeq" id="WP_014322365.1">
    <property type="nucleotide sequence ID" value="NC_016803.1"/>
</dbReference>
<dbReference type="InterPro" id="IPR054024">
    <property type="entry name" value="DUF6946"/>
</dbReference>
<evidence type="ECO:0000313" key="2">
    <source>
        <dbReference type="EMBL" id="EGB14938.1"/>
    </source>
</evidence>
<gene>
    <name evidence="2" type="ORF">DND132_1732</name>
</gene>
<reference evidence="2 3" key="1">
    <citation type="journal article" date="2011" name="J. Bacteriol.">
        <title>Genome sequence of the mercury-methylating strain Desulfovibrio desulfuricans ND132.</title>
        <authorList>
            <person name="Brown S.D."/>
            <person name="Gilmour C.C."/>
            <person name="Kucken A.M."/>
            <person name="Wall J.D."/>
            <person name="Elias D.A."/>
            <person name="Brandt C.C."/>
            <person name="Podar M."/>
            <person name="Chertkov O."/>
            <person name="Held B."/>
            <person name="Bruce D.C."/>
            <person name="Detter J.C."/>
            <person name="Tapia R."/>
            <person name="Han C.S."/>
            <person name="Goodwin L.A."/>
            <person name="Cheng J.F."/>
            <person name="Pitluck S."/>
            <person name="Woyke T."/>
            <person name="Mikhailova N."/>
            <person name="Ivanova N.N."/>
            <person name="Han J."/>
            <person name="Lucas S."/>
            <person name="Lapidus A.L."/>
            <person name="Land M.L."/>
            <person name="Hauser L.J."/>
            <person name="Palumbo A.V."/>
        </authorList>
    </citation>
    <scope>NUCLEOTIDE SEQUENCE [LARGE SCALE GENOMIC DNA]</scope>
    <source>
        <strain evidence="2 3">ND132</strain>
    </source>
</reference>
<protein>
    <recommendedName>
        <fullName evidence="1">DUF6946 domain-containing protein</fullName>
    </recommendedName>
</protein>
<dbReference type="OrthoDB" id="2844408at2"/>
<organism evidence="2 3">
    <name type="scientific">Pseudodesulfovibrio mercurii</name>
    <dbReference type="NCBI Taxonomy" id="641491"/>
    <lineage>
        <taxon>Bacteria</taxon>
        <taxon>Pseudomonadati</taxon>
        <taxon>Thermodesulfobacteriota</taxon>
        <taxon>Desulfovibrionia</taxon>
        <taxon>Desulfovibrionales</taxon>
        <taxon>Desulfovibrionaceae</taxon>
    </lineage>
</organism>
<dbReference type="AlphaFoldDB" id="F0JFL4"/>
<dbReference type="STRING" id="641491.DND132_1732"/>
<name>F0JFL4_9BACT</name>
<proteinExistence type="predicted"/>
<dbReference type="eggNOG" id="ENOG5031UCY">
    <property type="taxonomic scope" value="Bacteria"/>
</dbReference>
<evidence type="ECO:0000259" key="1">
    <source>
        <dbReference type="Pfam" id="PF22187"/>
    </source>
</evidence>
<dbReference type="HOGENOM" id="CLU_1203470_0_0_7"/>
<dbReference type="Proteomes" id="UP000007845">
    <property type="component" value="Chromosome"/>
</dbReference>
<sequence length="223" mass="24966">MNRIFKPTHSPEDWREFLAAPEKHWKNGHSAKELAYAWERAEGWPPEIADLFAGHPEFADLEMALAIPEYTVDLPGGGRPTQNDLFVLAHGRAGLVVIMVEGKTAETFGQPLGRWRQDASPGRKRRLAYLQSVLALPGRLPDTVRYQLLHRTGSALMEAARYHARAAILLVHSFSPTHQWFNDYASFLDLYDVNAKLGQLQPVTTFTHVPLYAGWVTGRGVAG</sequence>
<dbReference type="KEGG" id="ddn:DND132_1732"/>
<dbReference type="EMBL" id="CP003220">
    <property type="protein sequence ID" value="EGB14938.1"/>
    <property type="molecule type" value="Genomic_DNA"/>
</dbReference>
<accession>F0JFL4</accession>
<dbReference type="Pfam" id="PF22187">
    <property type="entry name" value="DUF6946"/>
    <property type="match status" value="1"/>
</dbReference>
<evidence type="ECO:0000313" key="3">
    <source>
        <dbReference type="Proteomes" id="UP000007845"/>
    </source>
</evidence>